<protein>
    <submittedName>
        <fullName evidence="3">Putative amidohydrolase</fullName>
    </submittedName>
</protein>
<dbReference type="GO" id="GO:0005737">
    <property type="term" value="C:cytoplasm"/>
    <property type="evidence" value="ECO:0007669"/>
    <property type="project" value="TreeGrafter"/>
</dbReference>
<dbReference type="Gene3D" id="3.20.20.140">
    <property type="entry name" value="Metal-dependent hydrolases"/>
    <property type="match status" value="1"/>
</dbReference>
<evidence type="ECO:0000256" key="1">
    <source>
        <dbReference type="ARBA" id="ARBA00023239"/>
    </source>
</evidence>
<dbReference type="eggNOG" id="COG2159">
    <property type="taxonomic scope" value="Bacteria"/>
</dbReference>
<dbReference type="PATRIC" id="fig|487521.10.peg.1966"/>
<dbReference type="InterPro" id="IPR032466">
    <property type="entry name" value="Metal_Hydrolase"/>
</dbReference>
<evidence type="ECO:0000313" key="3">
    <source>
        <dbReference type="EMBL" id="AFC43175.1"/>
    </source>
</evidence>
<accession>H8IS47</accession>
<evidence type="ECO:0000313" key="4">
    <source>
        <dbReference type="Proteomes" id="UP000008004"/>
    </source>
</evidence>
<dbReference type="Pfam" id="PF04909">
    <property type="entry name" value="Amidohydro_2"/>
    <property type="match status" value="1"/>
</dbReference>
<dbReference type="KEGG" id="mia:OCU_19560"/>
<dbReference type="InterPro" id="IPR032465">
    <property type="entry name" value="ACMSD"/>
</dbReference>
<dbReference type="HOGENOM" id="CLU_039329_0_2_11"/>
<dbReference type="AlphaFoldDB" id="H8IS47"/>
<keyword evidence="3" id="KW-0378">Hydrolase</keyword>
<dbReference type="GO" id="GO:0019748">
    <property type="term" value="P:secondary metabolic process"/>
    <property type="evidence" value="ECO:0007669"/>
    <property type="project" value="TreeGrafter"/>
</dbReference>
<dbReference type="GO" id="GO:0016787">
    <property type="term" value="F:hydrolase activity"/>
    <property type="evidence" value="ECO:0007669"/>
    <property type="project" value="UniProtKB-KW"/>
</dbReference>
<proteinExistence type="predicted"/>
<keyword evidence="1" id="KW-0456">Lyase</keyword>
<dbReference type="PANTHER" id="PTHR21240">
    <property type="entry name" value="2-AMINO-3-CARBOXYLMUCONATE-6-SEMIALDEHYDE DECARBOXYLASE"/>
    <property type="match status" value="1"/>
</dbReference>
<dbReference type="Proteomes" id="UP000008004">
    <property type="component" value="Chromosome"/>
</dbReference>
<reference evidence="3 4" key="1">
    <citation type="journal article" date="2012" name="J. Bacteriol.">
        <title>Complete genome sequence of Mycobacterium intracellulare strain ATCC 13950T.</title>
        <authorList>
            <person name="Kim B.J."/>
            <person name="Choi B.S."/>
            <person name="Lim J.S."/>
            <person name="Choi I.Y."/>
            <person name="Lee J.H."/>
            <person name="Chun J."/>
            <person name="Kook Y.H."/>
            <person name="Kim B.J."/>
        </authorList>
    </citation>
    <scope>NUCLEOTIDE SEQUENCE [LARGE SCALE GENOMIC DNA]</scope>
    <source>
        <strain evidence="4">ATCC 13950 / DSM 43223 / JCM 6384 / NCTC 13025 / 3600</strain>
    </source>
</reference>
<gene>
    <name evidence="3" type="ordered locus">OCU_19560</name>
</gene>
<name>H8IS47_MYCIA</name>
<organism evidence="3 4">
    <name type="scientific">Mycobacterium intracellulare (strain ATCC 13950 / DSM 43223 / JCM 6384 / NCTC 13025 / 3600)</name>
    <dbReference type="NCBI Taxonomy" id="487521"/>
    <lineage>
        <taxon>Bacteria</taxon>
        <taxon>Bacillati</taxon>
        <taxon>Actinomycetota</taxon>
        <taxon>Actinomycetes</taxon>
        <taxon>Mycobacteriales</taxon>
        <taxon>Mycobacteriaceae</taxon>
        <taxon>Mycobacterium</taxon>
        <taxon>Mycobacterium avium complex (MAC)</taxon>
    </lineage>
</organism>
<dbReference type="InterPro" id="IPR006680">
    <property type="entry name" value="Amidohydro-rel"/>
</dbReference>
<sequence length="404" mass="45254">MGRFRRSAALSADILIVSPDDHLVEPADLWTSRLPERYRDIGPRIVRTRGRMDPSVTSDVAFVEDDEGRDADIWHYEDAVIPIPLISAAAGYEIDELTTDPITYDEMRPGCYRPADRLADMDIAGIEASACFPNTLVRFCGQRFLYGKDKELARLCVEAYNDFQIDEWGGSSNGRLIPLGIIPLWDVELAAKEVERVAARGMRAVCFSELPSRLDLPSIHSGYWDPFFAACERNQVGIMLHIGSSSSLTKSSPDSPHVVTSALMAVNCTIAMVDWLFSGKLMQFPGLKLAFAEAQAGWIPYYLQRVDEVWEDRRAWGGIHPLLTEPPSSQVPGRVWFSTFGDPVAFRILDLVGPDQLMFETDYPHNDTNWPRSLEVANKATEGLDEETKRKVLSTNAKNFFGMV</sequence>
<dbReference type="GO" id="GO:0016831">
    <property type="term" value="F:carboxy-lyase activity"/>
    <property type="evidence" value="ECO:0007669"/>
    <property type="project" value="InterPro"/>
</dbReference>
<dbReference type="PANTHER" id="PTHR21240:SF28">
    <property type="entry name" value="ISO-OROTATE DECARBOXYLASE (EUROFUNG)"/>
    <property type="match status" value="1"/>
</dbReference>
<feature type="domain" description="Amidohydrolase-related" evidence="2">
    <location>
        <begin position="106"/>
        <end position="402"/>
    </location>
</feature>
<dbReference type="EMBL" id="CP003322">
    <property type="protein sequence ID" value="AFC43175.1"/>
    <property type="molecule type" value="Genomic_DNA"/>
</dbReference>
<dbReference type="SUPFAM" id="SSF51556">
    <property type="entry name" value="Metallo-dependent hydrolases"/>
    <property type="match status" value="1"/>
</dbReference>
<evidence type="ECO:0000259" key="2">
    <source>
        <dbReference type="Pfam" id="PF04909"/>
    </source>
</evidence>